<keyword evidence="2" id="KW-1185">Reference proteome</keyword>
<dbReference type="EMBL" id="OY731398">
    <property type="protein sequence ID" value="CAJ1867084.1"/>
    <property type="molecule type" value="Genomic_DNA"/>
</dbReference>
<dbReference type="AlphaFoldDB" id="A0AA86RPE4"/>
<organism evidence="1 2">
    <name type="scientific">Sphenostylis stenocarpa</name>
    <dbReference type="NCBI Taxonomy" id="92480"/>
    <lineage>
        <taxon>Eukaryota</taxon>
        <taxon>Viridiplantae</taxon>
        <taxon>Streptophyta</taxon>
        <taxon>Embryophyta</taxon>
        <taxon>Tracheophyta</taxon>
        <taxon>Spermatophyta</taxon>
        <taxon>Magnoliopsida</taxon>
        <taxon>eudicotyledons</taxon>
        <taxon>Gunneridae</taxon>
        <taxon>Pentapetalae</taxon>
        <taxon>rosids</taxon>
        <taxon>fabids</taxon>
        <taxon>Fabales</taxon>
        <taxon>Fabaceae</taxon>
        <taxon>Papilionoideae</taxon>
        <taxon>50 kb inversion clade</taxon>
        <taxon>NPAAA clade</taxon>
        <taxon>indigoferoid/millettioid clade</taxon>
        <taxon>Phaseoleae</taxon>
        <taxon>Sphenostylis</taxon>
    </lineage>
</organism>
<proteinExistence type="predicted"/>
<evidence type="ECO:0000313" key="2">
    <source>
        <dbReference type="Proteomes" id="UP001189624"/>
    </source>
</evidence>
<accession>A0AA86RPE4</accession>
<protein>
    <submittedName>
        <fullName evidence="1">Uncharacterized protein</fullName>
    </submittedName>
</protein>
<dbReference type="Gramene" id="rna-AYBTSS11_LOCUS2324">
    <property type="protein sequence ID" value="CAJ1867084.1"/>
    <property type="gene ID" value="gene-AYBTSS11_LOCUS2324"/>
</dbReference>
<name>A0AA86RPE4_9FABA</name>
<evidence type="ECO:0000313" key="1">
    <source>
        <dbReference type="EMBL" id="CAJ1867084.1"/>
    </source>
</evidence>
<dbReference type="Proteomes" id="UP001189624">
    <property type="component" value="Chromosome 1"/>
</dbReference>
<sequence length="73" mass="8905">MEFMRVWVDCPIYFGTVSRTAPTKDTIWLYRLVVTHLKKVNWFMVPRAIWIENDLHDKIPFKTYYHILLDLMS</sequence>
<gene>
    <name evidence="1" type="ORF">AYBTSS11_LOCUS2324</name>
</gene>
<reference evidence="1" key="1">
    <citation type="submission" date="2023-10" db="EMBL/GenBank/DDBJ databases">
        <authorList>
            <person name="Domelevo Entfellner J.-B."/>
        </authorList>
    </citation>
    <scope>NUCLEOTIDE SEQUENCE</scope>
</reference>